<feature type="transmembrane region" description="Helical" evidence="1">
    <location>
        <begin position="183"/>
        <end position="205"/>
    </location>
</feature>
<dbReference type="CDD" id="cd00130">
    <property type="entry name" value="PAS"/>
    <property type="match status" value="1"/>
</dbReference>
<evidence type="ECO:0000313" key="5">
    <source>
        <dbReference type="Proteomes" id="UP000811844"/>
    </source>
</evidence>
<dbReference type="EMBL" id="JAAIKR010000018">
    <property type="protein sequence ID" value="MBR9729292.1"/>
    <property type="molecule type" value="Genomic_DNA"/>
</dbReference>
<dbReference type="InterPro" id="IPR000160">
    <property type="entry name" value="GGDEF_dom"/>
</dbReference>
<sequence>MLRLPKISLSFLIPAFIIMLFVLIVCSQYLYERSQLQTQIAQNKSEQIISSLFRMRYVVESSLATQDLERIDQEVSLASTDVNMTIYSLLDMSGEIHYSNHAIWRESNARNVLQDYDQLTHQTVVDNEKPAVNISLDKQLIQIYYPINTNNRFSYSNTINLIYLEYDIAVLTSRADDQLMDRFIKVWTFGFAAITFFCLLLNWLLVIPLRKLTRNVSKIDSKAFDIGFSNPATELCDLRDYLILANAKLKRSNKRLNNAEQRWLFAVEGARNGIWDWNLITNDVFISDRWKDILGYQPYELDNDYSVWESRLHVEDKQQVLTTLHSYINNTVDDYESVHRLRNKTGHYIWVLDRGKSVEWDENGQPTRIIGTITDVTGDVKSQRLAVQQDLKTSLTDLVDRESLANELYDLQVYSRRVGQFSAVLMINLNNFKLINDALGRQVGDRLLIQIAARLTGAFSSVGIVARLGADEFVILAKNFGGDIQQANKRALALASEVRQLIGRSFTVADQTLSISARIGLVVFDGIESLEPQTLLARADGALVQAKDSRSNGCAIYYPNYDEESKPFDLGFELKKALVAQHISMMYQPVVDQAGRVQSIEVLLRWYHPLHGFISPKKFIPVAELSDTIFELELLVIDEACHLIKSLQQEDLQVPIISINISARHFHQDHFVSMVVSKIQSKKIKLDNIQFEFDGDIFSVNAGQARLKLLELQRYGFKVALDDFGAGSCALYLIQGIGFAQVKLSKHYLRNIDSSAESINVLNGVVDVARQLSLPVVGKHIENKLQLNKLTQAKCSFFQGYIVSRPLNEVDITQLIKSQLSLSVK</sequence>
<dbReference type="Proteomes" id="UP000811844">
    <property type="component" value="Unassembled WGS sequence"/>
</dbReference>
<keyword evidence="1" id="KW-0812">Transmembrane</keyword>
<evidence type="ECO:0000313" key="4">
    <source>
        <dbReference type="EMBL" id="MBR9729292.1"/>
    </source>
</evidence>
<dbReference type="SUPFAM" id="SSF141868">
    <property type="entry name" value="EAL domain-like"/>
    <property type="match status" value="1"/>
</dbReference>
<dbReference type="Pfam" id="PF00563">
    <property type="entry name" value="EAL"/>
    <property type="match status" value="1"/>
</dbReference>
<dbReference type="InterPro" id="IPR043128">
    <property type="entry name" value="Rev_trsase/Diguanyl_cyclase"/>
</dbReference>
<evidence type="ECO:0000259" key="2">
    <source>
        <dbReference type="PROSITE" id="PS50883"/>
    </source>
</evidence>
<proteinExistence type="predicted"/>
<feature type="domain" description="EAL" evidence="2">
    <location>
        <begin position="567"/>
        <end position="820"/>
    </location>
</feature>
<keyword evidence="5" id="KW-1185">Reference proteome</keyword>
<dbReference type="InterPro" id="IPR052155">
    <property type="entry name" value="Biofilm_reg_signaling"/>
</dbReference>
<dbReference type="InterPro" id="IPR029787">
    <property type="entry name" value="Nucleotide_cyclase"/>
</dbReference>
<dbReference type="InterPro" id="IPR001633">
    <property type="entry name" value="EAL_dom"/>
</dbReference>
<reference evidence="4 5" key="1">
    <citation type="submission" date="2020-02" db="EMBL/GenBank/DDBJ databases">
        <title>Shewanella WXL01 sp. nov., a marine bacterium isolated from green algae in Luhuitou Fringing Reef (Northern South China Sea).</title>
        <authorList>
            <person name="Wang X."/>
        </authorList>
    </citation>
    <scope>NUCLEOTIDE SEQUENCE [LARGE SCALE GENOMIC DNA]</scope>
    <source>
        <strain evidence="4 5">MCCC 1A01895</strain>
    </source>
</reference>
<keyword evidence="1" id="KW-1133">Transmembrane helix</keyword>
<dbReference type="Gene3D" id="3.20.20.450">
    <property type="entry name" value="EAL domain"/>
    <property type="match status" value="1"/>
</dbReference>
<evidence type="ECO:0000256" key="1">
    <source>
        <dbReference type="SAM" id="Phobius"/>
    </source>
</evidence>
<dbReference type="CDD" id="cd01948">
    <property type="entry name" value="EAL"/>
    <property type="match status" value="1"/>
</dbReference>
<feature type="transmembrane region" description="Helical" evidence="1">
    <location>
        <begin position="12"/>
        <end position="31"/>
    </location>
</feature>
<dbReference type="SUPFAM" id="SSF55073">
    <property type="entry name" value="Nucleotide cyclase"/>
    <property type="match status" value="1"/>
</dbReference>
<dbReference type="NCBIfam" id="TIGR00254">
    <property type="entry name" value="GGDEF"/>
    <property type="match status" value="1"/>
</dbReference>
<feature type="domain" description="GGDEF" evidence="3">
    <location>
        <begin position="420"/>
        <end position="559"/>
    </location>
</feature>
<protein>
    <submittedName>
        <fullName evidence="4">EAL domain-containing protein</fullName>
    </submittedName>
</protein>
<dbReference type="InterPro" id="IPR035965">
    <property type="entry name" value="PAS-like_dom_sf"/>
</dbReference>
<dbReference type="PANTHER" id="PTHR44757:SF2">
    <property type="entry name" value="BIOFILM ARCHITECTURE MAINTENANCE PROTEIN MBAA"/>
    <property type="match status" value="1"/>
</dbReference>
<accession>A0ABS5I5J3</accession>
<dbReference type="Gene3D" id="3.30.450.20">
    <property type="entry name" value="PAS domain"/>
    <property type="match status" value="1"/>
</dbReference>
<dbReference type="SMART" id="SM00267">
    <property type="entry name" value="GGDEF"/>
    <property type="match status" value="1"/>
</dbReference>
<dbReference type="CDD" id="cd01949">
    <property type="entry name" value="GGDEF"/>
    <property type="match status" value="1"/>
</dbReference>
<dbReference type="Pfam" id="PF00990">
    <property type="entry name" value="GGDEF"/>
    <property type="match status" value="1"/>
</dbReference>
<dbReference type="SUPFAM" id="SSF55785">
    <property type="entry name" value="PYP-like sensor domain (PAS domain)"/>
    <property type="match status" value="1"/>
</dbReference>
<dbReference type="InterPro" id="IPR013655">
    <property type="entry name" value="PAS_fold_3"/>
</dbReference>
<dbReference type="PROSITE" id="PS50887">
    <property type="entry name" value="GGDEF"/>
    <property type="match status" value="1"/>
</dbReference>
<dbReference type="SMART" id="SM00086">
    <property type="entry name" value="PAC"/>
    <property type="match status" value="1"/>
</dbReference>
<keyword evidence="1" id="KW-0472">Membrane</keyword>
<dbReference type="InterPro" id="IPR001610">
    <property type="entry name" value="PAC"/>
</dbReference>
<dbReference type="Gene3D" id="3.30.70.270">
    <property type="match status" value="1"/>
</dbReference>
<dbReference type="InterPro" id="IPR000014">
    <property type="entry name" value="PAS"/>
</dbReference>
<name>A0ABS5I5J3_9GAMM</name>
<gene>
    <name evidence="4" type="ORF">G3R48_15040</name>
</gene>
<comment type="caution">
    <text evidence="4">The sequence shown here is derived from an EMBL/GenBank/DDBJ whole genome shotgun (WGS) entry which is preliminary data.</text>
</comment>
<evidence type="ECO:0000259" key="3">
    <source>
        <dbReference type="PROSITE" id="PS50887"/>
    </source>
</evidence>
<organism evidence="4 5">
    <name type="scientific">Shewanella intestini</name>
    <dbReference type="NCBI Taxonomy" id="2017544"/>
    <lineage>
        <taxon>Bacteria</taxon>
        <taxon>Pseudomonadati</taxon>
        <taxon>Pseudomonadota</taxon>
        <taxon>Gammaproteobacteria</taxon>
        <taxon>Alteromonadales</taxon>
        <taxon>Shewanellaceae</taxon>
        <taxon>Shewanella</taxon>
    </lineage>
</organism>
<dbReference type="SMART" id="SM00052">
    <property type="entry name" value="EAL"/>
    <property type="match status" value="1"/>
</dbReference>
<dbReference type="NCBIfam" id="TIGR00229">
    <property type="entry name" value="sensory_box"/>
    <property type="match status" value="1"/>
</dbReference>
<dbReference type="PROSITE" id="PS50883">
    <property type="entry name" value="EAL"/>
    <property type="match status" value="1"/>
</dbReference>
<dbReference type="InterPro" id="IPR035919">
    <property type="entry name" value="EAL_sf"/>
</dbReference>
<dbReference type="Pfam" id="PF08447">
    <property type="entry name" value="PAS_3"/>
    <property type="match status" value="1"/>
</dbReference>
<dbReference type="PANTHER" id="PTHR44757">
    <property type="entry name" value="DIGUANYLATE CYCLASE DGCP"/>
    <property type="match status" value="1"/>
</dbReference>